<evidence type="ECO:0000313" key="6">
    <source>
        <dbReference type="Proteomes" id="UP000055024"/>
    </source>
</evidence>
<dbReference type="AlphaFoldDB" id="A0A0V1GU34"/>
<dbReference type="Gene3D" id="2.20.25.240">
    <property type="match status" value="1"/>
</dbReference>
<comment type="caution">
    <text evidence="5">The sequence shown here is derived from an EMBL/GenBank/DDBJ whole genome shotgun (WGS) entry which is preliminary data.</text>
</comment>
<keyword evidence="2" id="KW-0863">Zinc-finger</keyword>
<dbReference type="EMBL" id="JYDP01000269">
    <property type="protein sequence ID" value="KRZ01673.1"/>
    <property type="molecule type" value="Genomic_DNA"/>
</dbReference>
<dbReference type="GO" id="GO:0008270">
    <property type="term" value="F:zinc ion binding"/>
    <property type="evidence" value="ECO:0007669"/>
    <property type="project" value="UniProtKB-KW"/>
</dbReference>
<evidence type="ECO:0000259" key="4">
    <source>
        <dbReference type="Pfam" id="PF04500"/>
    </source>
</evidence>
<evidence type="ECO:0000313" key="5">
    <source>
        <dbReference type="EMBL" id="KRZ01673.1"/>
    </source>
</evidence>
<proteinExistence type="predicted"/>
<name>A0A0V1GU34_9BILA</name>
<dbReference type="Proteomes" id="UP000055024">
    <property type="component" value="Unassembled WGS sequence"/>
</dbReference>
<dbReference type="Pfam" id="PF04500">
    <property type="entry name" value="FLYWCH"/>
    <property type="match status" value="1"/>
</dbReference>
<sequence length="169" mass="18572">MADVPELHLVPNRSGSMSLVFEGREYKLRYTGKQKKHWVCSKDKKGCGGAIWTNLDVTSVIKQNDHIESCPVDEHLTYNSTVDSSHANLGYGWYFQGCTTMVSTIVYHPCLCGGSRLISAAAFPLTASCDVVKHGGGVLSEAIKDATSACRNYLNPRHSLETDSYPRTL</sequence>
<keyword evidence="3" id="KW-0862">Zinc</keyword>
<organism evidence="5 6">
    <name type="scientific">Trichinella zimbabwensis</name>
    <dbReference type="NCBI Taxonomy" id="268475"/>
    <lineage>
        <taxon>Eukaryota</taxon>
        <taxon>Metazoa</taxon>
        <taxon>Ecdysozoa</taxon>
        <taxon>Nematoda</taxon>
        <taxon>Enoplea</taxon>
        <taxon>Dorylaimia</taxon>
        <taxon>Trichinellida</taxon>
        <taxon>Trichinellidae</taxon>
        <taxon>Trichinella</taxon>
    </lineage>
</organism>
<gene>
    <name evidence="5" type="ORF">T11_10624</name>
</gene>
<feature type="domain" description="FLYWCH-type" evidence="4">
    <location>
        <begin position="10"/>
        <end position="63"/>
    </location>
</feature>
<keyword evidence="6" id="KW-1185">Reference proteome</keyword>
<evidence type="ECO:0000256" key="2">
    <source>
        <dbReference type="ARBA" id="ARBA00022771"/>
    </source>
</evidence>
<dbReference type="OrthoDB" id="5844348at2759"/>
<dbReference type="InterPro" id="IPR007588">
    <property type="entry name" value="Znf_FLYWCH"/>
</dbReference>
<protein>
    <recommendedName>
        <fullName evidence="4">FLYWCH-type domain-containing protein</fullName>
    </recommendedName>
</protein>
<keyword evidence="1" id="KW-0479">Metal-binding</keyword>
<evidence type="ECO:0000256" key="3">
    <source>
        <dbReference type="ARBA" id="ARBA00022833"/>
    </source>
</evidence>
<accession>A0A0V1GU34</accession>
<evidence type="ECO:0000256" key="1">
    <source>
        <dbReference type="ARBA" id="ARBA00022723"/>
    </source>
</evidence>
<reference evidence="5 6" key="1">
    <citation type="submission" date="2015-01" db="EMBL/GenBank/DDBJ databases">
        <title>Evolution of Trichinella species and genotypes.</title>
        <authorList>
            <person name="Korhonen P.K."/>
            <person name="Edoardo P."/>
            <person name="Giuseppe L.R."/>
            <person name="Gasser R.B."/>
        </authorList>
    </citation>
    <scope>NUCLEOTIDE SEQUENCE [LARGE SCALE GENOMIC DNA]</scope>
    <source>
        <strain evidence="5">ISS1029</strain>
    </source>
</reference>